<accession>A0AAN9TMX9</accession>
<dbReference type="InterPro" id="IPR004154">
    <property type="entry name" value="Anticodon-bd"/>
</dbReference>
<keyword evidence="4" id="KW-1185">Reference proteome</keyword>
<feature type="domain" description="Anticodon-binding" evidence="2">
    <location>
        <begin position="129"/>
        <end position="221"/>
    </location>
</feature>
<dbReference type="InterPro" id="IPR052600">
    <property type="entry name" value="Nuc_rcpt_coact/corep"/>
</dbReference>
<evidence type="ECO:0000313" key="4">
    <source>
        <dbReference type="Proteomes" id="UP001367676"/>
    </source>
</evidence>
<evidence type="ECO:0000256" key="1">
    <source>
        <dbReference type="SAM" id="MobiDB-lite"/>
    </source>
</evidence>
<sequence length="366" mass="40714">MNFQERPQMRGRGGFRSNFRSNFNRGGMNNRNFNMEDRPTPWKENNRFENKNMGGFRGGGGHSMGGFNDKKDPPKDTRDFDSNRDTRPLGNTNSRTPIAQNKWNEPAKVTPPPAVIPSANTPNQRTNDVEIIVTHKTLTEYAEFIERGLKNVGLSVDLLFPNEEVPLGRVLGNIASRGTLYALVVTQLSEEHKSVTVNILYGQTQEHRNMPLDDAVTMIVKNFETYTKGDRVAVIPPPGAVPVTAAGLPLGEKHPEFIQSLLNILVENRPLTFPQYDKVIGYLQEKKDQLAKNEMGSANNPPKPADPKAQLQNRILNLLSDSKVNLDKPSGVHPSQTQTPSLLKNTPAFKAIQSIVQSSNFLGPRV</sequence>
<evidence type="ECO:0000313" key="3">
    <source>
        <dbReference type="EMBL" id="KAK7602094.1"/>
    </source>
</evidence>
<name>A0AAN9TMX9_9HEMI</name>
<feature type="compositionally biased region" description="Low complexity" evidence="1">
    <location>
        <begin position="15"/>
        <end position="33"/>
    </location>
</feature>
<dbReference type="Pfam" id="PF03129">
    <property type="entry name" value="HGTP_anticodon"/>
    <property type="match status" value="1"/>
</dbReference>
<dbReference type="PANTHER" id="PTHR23295">
    <property type="entry name" value="NUCLEAR RECEPTOR COACTIVATOR 5-RELATED"/>
    <property type="match status" value="1"/>
</dbReference>
<dbReference type="PANTHER" id="PTHR23295:SF6">
    <property type="entry name" value="NEOSIN, ISOFORM A"/>
    <property type="match status" value="1"/>
</dbReference>
<proteinExistence type="predicted"/>
<feature type="region of interest" description="Disordered" evidence="1">
    <location>
        <begin position="1"/>
        <end position="122"/>
    </location>
</feature>
<feature type="compositionally biased region" description="Gly residues" evidence="1">
    <location>
        <begin position="55"/>
        <end position="64"/>
    </location>
</feature>
<reference evidence="3 4" key="1">
    <citation type="submission" date="2024-03" db="EMBL/GenBank/DDBJ databases">
        <title>Adaptation during the transition from Ophiocordyceps entomopathogen to insect associate is accompanied by gene loss and intensified selection.</title>
        <authorList>
            <person name="Ward C.M."/>
            <person name="Onetto C.A."/>
            <person name="Borneman A.R."/>
        </authorList>
    </citation>
    <scope>NUCLEOTIDE SEQUENCE [LARGE SCALE GENOMIC DNA]</scope>
    <source>
        <strain evidence="3">AWRI1</strain>
        <tissue evidence="3">Single Adult Female</tissue>
    </source>
</reference>
<gene>
    <name evidence="3" type="ORF">V9T40_009535</name>
</gene>
<dbReference type="Proteomes" id="UP001367676">
    <property type="component" value="Unassembled WGS sequence"/>
</dbReference>
<feature type="compositionally biased region" description="Basic and acidic residues" evidence="1">
    <location>
        <begin position="68"/>
        <end position="87"/>
    </location>
</feature>
<protein>
    <recommendedName>
        <fullName evidence="2">Anticodon-binding domain-containing protein</fullName>
    </recommendedName>
</protein>
<dbReference type="AlphaFoldDB" id="A0AAN9TMX9"/>
<evidence type="ECO:0000259" key="2">
    <source>
        <dbReference type="Pfam" id="PF03129"/>
    </source>
</evidence>
<feature type="compositionally biased region" description="Polar residues" evidence="1">
    <location>
        <begin position="89"/>
        <end position="103"/>
    </location>
</feature>
<dbReference type="InterPro" id="IPR036621">
    <property type="entry name" value="Anticodon-bd_dom_sf"/>
</dbReference>
<dbReference type="Gene3D" id="3.40.50.800">
    <property type="entry name" value="Anticodon-binding domain"/>
    <property type="match status" value="1"/>
</dbReference>
<dbReference type="SUPFAM" id="SSF52954">
    <property type="entry name" value="Class II aaRS ABD-related"/>
    <property type="match status" value="1"/>
</dbReference>
<dbReference type="EMBL" id="JBBCAQ010000010">
    <property type="protein sequence ID" value="KAK7602094.1"/>
    <property type="molecule type" value="Genomic_DNA"/>
</dbReference>
<organism evidence="3 4">
    <name type="scientific">Parthenolecanium corni</name>
    <dbReference type="NCBI Taxonomy" id="536013"/>
    <lineage>
        <taxon>Eukaryota</taxon>
        <taxon>Metazoa</taxon>
        <taxon>Ecdysozoa</taxon>
        <taxon>Arthropoda</taxon>
        <taxon>Hexapoda</taxon>
        <taxon>Insecta</taxon>
        <taxon>Pterygota</taxon>
        <taxon>Neoptera</taxon>
        <taxon>Paraneoptera</taxon>
        <taxon>Hemiptera</taxon>
        <taxon>Sternorrhyncha</taxon>
        <taxon>Coccoidea</taxon>
        <taxon>Coccidae</taxon>
        <taxon>Parthenolecanium</taxon>
    </lineage>
</organism>
<comment type="caution">
    <text evidence="3">The sequence shown here is derived from an EMBL/GenBank/DDBJ whole genome shotgun (WGS) entry which is preliminary data.</text>
</comment>
<feature type="compositionally biased region" description="Basic and acidic residues" evidence="1">
    <location>
        <begin position="34"/>
        <end position="50"/>
    </location>
</feature>